<proteinExistence type="predicted"/>
<dbReference type="EMBL" id="JANVFS010000010">
    <property type="protein sequence ID" value="KAJ4486534.1"/>
    <property type="molecule type" value="Genomic_DNA"/>
</dbReference>
<evidence type="ECO:0000313" key="1">
    <source>
        <dbReference type="EMBL" id="KAJ4486534.1"/>
    </source>
</evidence>
<dbReference type="AlphaFoldDB" id="A0A9W9DUV8"/>
<organism evidence="1 2">
    <name type="scientific">Lentinula lateritia</name>
    <dbReference type="NCBI Taxonomy" id="40482"/>
    <lineage>
        <taxon>Eukaryota</taxon>
        <taxon>Fungi</taxon>
        <taxon>Dikarya</taxon>
        <taxon>Basidiomycota</taxon>
        <taxon>Agaricomycotina</taxon>
        <taxon>Agaricomycetes</taxon>
        <taxon>Agaricomycetidae</taxon>
        <taxon>Agaricales</taxon>
        <taxon>Marasmiineae</taxon>
        <taxon>Omphalotaceae</taxon>
        <taxon>Lentinula</taxon>
    </lineage>
</organism>
<name>A0A9W9DUV8_9AGAR</name>
<accession>A0A9W9DUV8</accession>
<gene>
    <name evidence="1" type="ORF">C8J55DRAFT_20168</name>
</gene>
<dbReference type="Proteomes" id="UP001150238">
    <property type="component" value="Unassembled WGS sequence"/>
</dbReference>
<reference evidence="1" key="1">
    <citation type="submission" date="2022-08" db="EMBL/GenBank/DDBJ databases">
        <authorList>
            <consortium name="DOE Joint Genome Institute"/>
            <person name="Min B."/>
            <person name="Riley R."/>
            <person name="Sierra-Patev S."/>
            <person name="Naranjo-Ortiz M."/>
            <person name="Looney B."/>
            <person name="Konkel Z."/>
            <person name="Slot J.C."/>
            <person name="Sakamoto Y."/>
            <person name="Steenwyk J.L."/>
            <person name="Rokas A."/>
            <person name="Carro J."/>
            <person name="Camarero S."/>
            <person name="Ferreira P."/>
            <person name="Molpeceres G."/>
            <person name="Ruiz-Duenas F.J."/>
            <person name="Serrano A."/>
            <person name="Henrissat B."/>
            <person name="Drula E."/>
            <person name="Hughes K.W."/>
            <person name="Mata J.L."/>
            <person name="Ishikawa N.K."/>
            <person name="Vargas-Isla R."/>
            <person name="Ushijima S."/>
            <person name="Smith C.A."/>
            <person name="Ahrendt S."/>
            <person name="Andreopoulos W."/>
            <person name="He G."/>
            <person name="Labutti K."/>
            <person name="Lipzen A."/>
            <person name="Ng V."/>
            <person name="Sandor L."/>
            <person name="Barry K."/>
            <person name="Martinez A.T."/>
            <person name="Xiao Y."/>
            <person name="Gibbons J.G."/>
            <person name="Terashima K."/>
            <person name="Hibbett D.S."/>
            <person name="Grigoriev I.V."/>
        </authorList>
    </citation>
    <scope>NUCLEOTIDE SEQUENCE</scope>
    <source>
        <strain evidence="1">Sp2 HRB7682 ss15</strain>
    </source>
</reference>
<evidence type="ECO:0000313" key="2">
    <source>
        <dbReference type="Proteomes" id="UP001150238"/>
    </source>
</evidence>
<reference evidence="1" key="2">
    <citation type="journal article" date="2023" name="Proc. Natl. Acad. Sci. U.S.A.">
        <title>A global phylogenomic analysis of the shiitake genus Lentinula.</title>
        <authorList>
            <person name="Sierra-Patev S."/>
            <person name="Min B."/>
            <person name="Naranjo-Ortiz M."/>
            <person name="Looney B."/>
            <person name="Konkel Z."/>
            <person name="Slot J.C."/>
            <person name="Sakamoto Y."/>
            <person name="Steenwyk J.L."/>
            <person name="Rokas A."/>
            <person name="Carro J."/>
            <person name="Camarero S."/>
            <person name="Ferreira P."/>
            <person name="Molpeceres G."/>
            <person name="Ruiz-Duenas F.J."/>
            <person name="Serrano A."/>
            <person name="Henrissat B."/>
            <person name="Drula E."/>
            <person name="Hughes K.W."/>
            <person name="Mata J.L."/>
            <person name="Ishikawa N.K."/>
            <person name="Vargas-Isla R."/>
            <person name="Ushijima S."/>
            <person name="Smith C.A."/>
            <person name="Donoghue J."/>
            <person name="Ahrendt S."/>
            <person name="Andreopoulos W."/>
            <person name="He G."/>
            <person name="LaButti K."/>
            <person name="Lipzen A."/>
            <person name="Ng V."/>
            <person name="Riley R."/>
            <person name="Sandor L."/>
            <person name="Barry K."/>
            <person name="Martinez A.T."/>
            <person name="Xiao Y."/>
            <person name="Gibbons J.G."/>
            <person name="Terashima K."/>
            <person name="Grigoriev I.V."/>
            <person name="Hibbett D."/>
        </authorList>
    </citation>
    <scope>NUCLEOTIDE SEQUENCE</scope>
    <source>
        <strain evidence="1">Sp2 HRB7682 ss15</strain>
    </source>
</reference>
<sequence length="130" mass="15129">MKKFIRSEHPEQMNFVRIDPEEVDGKKGRLEEEGDDREFFNFRLAGGKVYVIGWTLSCVWDGKAEPGPVIQLDDGESNFVLSDRFSVKLDTSRPGRWHCKVTFVFQSSYNFPDLKLEQRNIPEPDMNKDI</sequence>
<comment type="caution">
    <text evidence="1">The sequence shown here is derived from an EMBL/GenBank/DDBJ whole genome shotgun (WGS) entry which is preliminary data.</text>
</comment>
<protein>
    <submittedName>
        <fullName evidence="1">Uncharacterized protein</fullName>
    </submittedName>
</protein>